<evidence type="ECO:0000313" key="1">
    <source>
        <dbReference type="EMBL" id="GFT46425.1"/>
    </source>
</evidence>
<name>A0A8X6P4N9_NEPPI</name>
<protein>
    <submittedName>
        <fullName evidence="1">Uncharacterized protein</fullName>
    </submittedName>
</protein>
<keyword evidence="2" id="KW-1185">Reference proteome</keyword>
<dbReference type="AlphaFoldDB" id="A0A8X6P4N9"/>
<proteinExistence type="predicted"/>
<gene>
    <name evidence="1" type="ORF">NPIL_405051</name>
</gene>
<organism evidence="1 2">
    <name type="scientific">Nephila pilipes</name>
    <name type="common">Giant wood spider</name>
    <name type="synonym">Nephila maculata</name>
    <dbReference type="NCBI Taxonomy" id="299642"/>
    <lineage>
        <taxon>Eukaryota</taxon>
        <taxon>Metazoa</taxon>
        <taxon>Ecdysozoa</taxon>
        <taxon>Arthropoda</taxon>
        <taxon>Chelicerata</taxon>
        <taxon>Arachnida</taxon>
        <taxon>Araneae</taxon>
        <taxon>Araneomorphae</taxon>
        <taxon>Entelegynae</taxon>
        <taxon>Araneoidea</taxon>
        <taxon>Nephilidae</taxon>
        <taxon>Nephila</taxon>
    </lineage>
</organism>
<accession>A0A8X6P4N9</accession>
<dbReference type="Proteomes" id="UP000887013">
    <property type="component" value="Unassembled WGS sequence"/>
</dbReference>
<comment type="caution">
    <text evidence="1">The sequence shown here is derived from an EMBL/GenBank/DDBJ whole genome shotgun (WGS) entry which is preliminary data.</text>
</comment>
<reference evidence="1" key="1">
    <citation type="submission" date="2020-08" db="EMBL/GenBank/DDBJ databases">
        <title>Multicomponent nature underlies the extraordinary mechanical properties of spider dragline silk.</title>
        <authorList>
            <person name="Kono N."/>
            <person name="Nakamura H."/>
            <person name="Mori M."/>
            <person name="Yoshida Y."/>
            <person name="Ohtoshi R."/>
            <person name="Malay A.D."/>
            <person name="Moran D.A.P."/>
            <person name="Tomita M."/>
            <person name="Numata K."/>
            <person name="Arakawa K."/>
        </authorList>
    </citation>
    <scope>NUCLEOTIDE SEQUENCE</scope>
</reference>
<dbReference type="EMBL" id="BMAW01064684">
    <property type="protein sequence ID" value="GFT46425.1"/>
    <property type="molecule type" value="Genomic_DNA"/>
</dbReference>
<evidence type="ECO:0000313" key="2">
    <source>
        <dbReference type="Proteomes" id="UP000887013"/>
    </source>
</evidence>
<sequence>MDLCDARRRRPIIDRTSTEKETAIAIISLFEKAETTEFTCRKMHRDFRAASIALYKIQKYEFSQEIGTEGKMSFVELKALKKSLDTLMKSMESLRDRMKKDTKHMSMVLNSMRSPRFKLCDHTVNLVQVADVTIWLLDVLLQETESINTRLLDRIKEIRATFKIRDNLGLNCLVG</sequence>